<comment type="caution">
    <text evidence="2">The sequence shown here is derived from an EMBL/GenBank/DDBJ whole genome shotgun (WGS) entry which is preliminary data.</text>
</comment>
<evidence type="ECO:0000256" key="1">
    <source>
        <dbReference type="SAM" id="Phobius"/>
    </source>
</evidence>
<dbReference type="Proteomes" id="UP001500956">
    <property type="component" value="Unassembled WGS sequence"/>
</dbReference>
<feature type="transmembrane region" description="Helical" evidence="1">
    <location>
        <begin position="69"/>
        <end position="87"/>
    </location>
</feature>
<name>A0ABP8Y197_9MICO</name>
<reference evidence="3" key="1">
    <citation type="journal article" date="2019" name="Int. J. Syst. Evol. Microbiol.">
        <title>The Global Catalogue of Microorganisms (GCM) 10K type strain sequencing project: providing services to taxonomists for standard genome sequencing and annotation.</title>
        <authorList>
            <consortium name="The Broad Institute Genomics Platform"/>
            <consortium name="The Broad Institute Genome Sequencing Center for Infectious Disease"/>
            <person name="Wu L."/>
            <person name="Ma J."/>
        </authorList>
    </citation>
    <scope>NUCLEOTIDE SEQUENCE [LARGE SCALE GENOMIC DNA]</scope>
    <source>
        <strain evidence="3">JCM 18063</strain>
    </source>
</reference>
<accession>A0ABP8Y197</accession>
<feature type="transmembrane region" description="Helical" evidence="1">
    <location>
        <begin position="43"/>
        <end position="62"/>
    </location>
</feature>
<sequence length="136" mass="14406">MPHPHLIWLRSAATVLLSCVVGQAGWAAAVLGGDPRYVVYHQVGAWVTLVVAVATAVVYLVLRRSAGPVNVTLAVAAAVVVTVQFSLGELGVEFRAVHIFTGVLLAMLVTALTSWTYRHRMPQDAADSSSSSPRSV</sequence>
<evidence type="ECO:0000313" key="2">
    <source>
        <dbReference type="EMBL" id="GAA4718622.1"/>
    </source>
</evidence>
<proteinExistence type="predicted"/>
<keyword evidence="3" id="KW-1185">Reference proteome</keyword>
<feature type="transmembrane region" description="Helical" evidence="1">
    <location>
        <begin position="99"/>
        <end position="117"/>
    </location>
</feature>
<protein>
    <submittedName>
        <fullName evidence="2">Uncharacterized protein</fullName>
    </submittedName>
</protein>
<organism evidence="2 3">
    <name type="scientific">Isoptericola chiayiensis</name>
    <dbReference type="NCBI Taxonomy" id="579446"/>
    <lineage>
        <taxon>Bacteria</taxon>
        <taxon>Bacillati</taxon>
        <taxon>Actinomycetota</taxon>
        <taxon>Actinomycetes</taxon>
        <taxon>Micrococcales</taxon>
        <taxon>Promicromonosporaceae</taxon>
        <taxon>Isoptericola</taxon>
    </lineage>
</organism>
<dbReference type="EMBL" id="BAABID010000003">
    <property type="protein sequence ID" value="GAA4718622.1"/>
    <property type="molecule type" value="Genomic_DNA"/>
</dbReference>
<keyword evidence="1" id="KW-1133">Transmembrane helix</keyword>
<keyword evidence="1" id="KW-0472">Membrane</keyword>
<keyword evidence="1" id="KW-0812">Transmembrane</keyword>
<dbReference type="RefSeq" id="WP_345293397.1">
    <property type="nucleotide sequence ID" value="NZ_BAABID010000003.1"/>
</dbReference>
<evidence type="ECO:0000313" key="3">
    <source>
        <dbReference type="Proteomes" id="UP001500956"/>
    </source>
</evidence>
<gene>
    <name evidence="2" type="ORF">GCM10023216_03910</name>
</gene>